<dbReference type="EC" id="1.1.1.95" evidence="7"/>
<proteinExistence type="inferred from homology"/>
<evidence type="ECO:0000256" key="2">
    <source>
        <dbReference type="ARBA" id="ARBA00023002"/>
    </source>
</evidence>
<feature type="domain" description="D-isomer specific 2-hydroxyacid dehydrogenase catalytic" evidence="5">
    <location>
        <begin position="17"/>
        <end position="312"/>
    </location>
</feature>
<dbReference type="GO" id="GO:0004617">
    <property type="term" value="F:phosphoglycerate dehydrogenase activity"/>
    <property type="evidence" value="ECO:0007669"/>
    <property type="project" value="UniProtKB-EC"/>
</dbReference>
<dbReference type="Pfam" id="PF00389">
    <property type="entry name" value="2-Hacid_dh"/>
    <property type="match status" value="1"/>
</dbReference>
<dbReference type="CDD" id="cd12161">
    <property type="entry name" value="GDH_like_1"/>
    <property type="match status" value="1"/>
</dbReference>
<dbReference type="InterPro" id="IPR050418">
    <property type="entry name" value="D-iso_2-hydroxyacid_DH_PdxB"/>
</dbReference>
<keyword evidence="3" id="KW-0520">NAD</keyword>
<name>A0A7W8M4J6_9FIRM</name>
<evidence type="ECO:0000256" key="4">
    <source>
        <dbReference type="RuleBase" id="RU003719"/>
    </source>
</evidence>
<dbReference type="SUPFAM" id="SSF51735">
    <property type="entry name" value="NAD(P)-binding Rossmann-fold domains"/>
    <property type="match status" value="1"/>
</dbReference>
<dbReference type="RefSeq" id="WP_183772736.1">
    <property type="nucleotide sequence ID" value="NZ_JACHFW010000004.1"/>
</dbReference>
<dbReference type="EMBL" id="JACHFW010000004">
    <property type="protein sequence ID" value="MBB5264218.1"/>
    <property type="molecule type" value="Genomic_DNA"/>
</dbReference>
<dbReference type="InterPro" id="IPR029752">
    <property type="entry name" value="D-isomer_DH_CS1"/>
</dbReference>
<dbReference type="InterPro" id="IPR006140">
    <property type="entry name" value="D-isomer_DH_NAD-bd"/>
</dbReference>
<feature type="domain" description="D-isomer specific 2-hydroxyacid dehydrogenase NAD-binding" evidence="6">
    <location>
        <begin position="111"/>
        <end position="284"/>
    </location>
</feature>
<dbReference type="InterPro" id="IPR036291">
    <property type="entry name" value="NAD(P)-bd_dom_sf"/>
</dbReference>
<protein>
    <submittedName>
        <fullName evidence="7">D-3-phosphoglycerate dehydrogenase</fullName>
        <ecNumber evidence="7">1.1.1.95</ecNumber>
    </submittedName>
</protein>
<evidence type="ECO:0000256" key="1">
    <source>
        <dbReference type="ARBA" id="ARBA00005854"/>
    </source>
</evidence>
<dbReference type="PROSITE" id="PS00671">
    <property type="entry name" value="D_2_HYDROXYACID_DH_3"/>
    <property type="match status" value="1"/>
</dbReference>
<dbReference type="Pfam" id="PF02826">
    <property type="entry name" value="2-Hacid_dh_C"/>
    <property type="match status" value="1"/>
</dbReference>
<dbReference type="InterPro" id="IPR006139">
    <property type="entry name" value="D-isomer_2_OHA_DH_cat_dom"/>
</dbReference>
<dbReference type="PROSITE" id="PS00065">
    <property type="entry name" value="D_2_HYDROXYACID_DH_1"/>
    <property type="match status" value="1"/>
</dbReference>
<keyword evidence="2 4" id="KW-0560">Oxidoreductase</keyword>
<reference evidence="7 8" key="1">
    <citation type="submission" date="2020-08" db="EMBL/GenBank/DDBJ databases">
        <title>Genomic Encyclopedia of Type Strains, Phase IV (KMG-IV): sequencing the most valuable type-strain genomes for metagenomic binning, comparative biology and taxonomic classification.</title>
        <authorList>
            <person name="Goeker M."/>
        </authorList>
    </citation>
    <scope>NUCLEOTIDE SEQUENCE [LARGE SCALE GENOMIC DNA]</scope>
    <source>
        <strain evidence="7 8">DSM 106146</strain>
    </source>
</reference>
<dbReference type="FunFam" id="3.40.50.720:FF:000203">
    <property type="entry name" value="D-3-phosphoglycerate dehydrogenase (SerA)"/>
    <property type="match status" value="1"/>
</dbReference>
<dbReference type="PROSITE" id="PS00670">
    <property type="entry name" value="D_2_HYDROXYACID_DH_2"/>
    <property type="match status" value="1"/>
</dbReference>
<evidence type="ECO:0000259" key="6">
    <source>
        <dbReference type="Pfam" id="PF02826"/>
    </source>
</evidence>
<evidence type="ECO:0000313" key="7">
    <source>
        <dbReference type="EMBL" id="MBB5264218.1"/>
    </source>
</evidence>
<organism evidence="7 8">
    <name type="scientific">Catenibacillus scindens</name>
    <dbReference type="NCBI Taxonomy" id="673271"/>
    <lineage>
        <taxon>Bacteria</taxon>
        <taxon>Bacillati</taxon>
        <taxon>Bacillota</taxon>
        <taxon>Clostridia</taxon>
        <taxon>Lachnospirales</taxon>
        <taxon>Lachnospiraceae</taxon>
        <taxon>Catenibacillus</taxon>
    </lineage>
</organism>
<sequence>MNIVLLESLGISQELLDQYTAPLMAAGHHFTAFDRSTDTAVLIEEAKDADILMLANMPLPAKVIDHCPHLKYINVAFTGVDHIPVARAKERGILVSNASGYSTQAVSELTIAMILTLLRQIPAADKKCRGGQTKDGITGFELHNKTVGIIGTGAIGMNTIRLCQAFGCRILAYNGFTPGKTGEGITYLPLYPMLEQSDIVVLHCPLTEASRNLIDRQALSHMKSSAILINTARGPVVDSQALADALNEGRIAGAGVDVFEMEPPIPKDHPLLNCKNILLTPHLAFSTAESMKLRAAIVFDNIEKFLSGAPANLV</sequence>
<dbReference type="GO" id="GO:0051287">
    <property type="term" value="F:NAD binding"/>
    <property type="evidence" value="ECO:0007669"/>
    <property type="project" value="InterPro"/>
</dbReference>
<comment type="caution">
    <text evidence="7">The sequence shown here is derived from an EMBL/GenBank/DDBJ whole genome shotgun (WGS) entry which is preliminary data.</text>
</comment>
<keyword evidence="8" id="KW-1185">Reference proteome</keyword>
<dbReference type="Gene3D" id="3.40.50.720">
    <property type="entry name" value="NAD(P)-binding Rossmann-like Domain"/>
    <property type="match status" value="2"/>
</dbReference>
<dbReference type="SUPFAM" id="SSF52283">
    <property type="entry name" value="Formate/glycerate dehydrogenase catalytic domain-like"/>
    <property type="match status" value="1"/>
</dbReference>
<evidence type="ECO:0000256" key="3">
    <source>
        <dbReference type="ARBA" id="ARBA00023027"/>
    </source>
</evidence>
<dbReference type="Proteomes" id="UP000543642">
    <property type="component" value="Unassembled WGS sequence"/>
</dbReference>
<dbReference type="PANTHER" id="PTHR43761:SF1">
    <property type="entry name" value="D-ISOMER SPECIFIC 2-HYDROXYACID DEHYDROGENASE CATALYTIC DOMAIN-CONTAINING PROTEIN-RELATED"/>
    <property type="match status" value="1"/>
</dbReference>
<comment type="similarity">
    <text evidence="1 4">Belongs to the D-isomer specific 2-hydroxyacid dehydrogenase family.</text>
</comment>
<evidence type="ECO:0000259" key="5">
    <source>
        <dbReference type="Pfam" id="PF00389"/>
    </source>
</evidence>
<evidence type="ECO:0000313" key="8">
    <source>
        <dbReference type="Proteomes" id="UP000543642"/>
    </source>
</evidence>
<accession>A0A7W8M4J6</accession>
<dbReference type="InterPro" id="IPR029753">
    <property type="entry name" value="D-isomer_DH_CS"/>
</dbReference>
<dbReference type="AlphaFoldDB" id="A0A7W8M4J6"/>
<dbReference type="PANTHER" id="PTHR43761">
    <property type="entry name" value="D-ISOMER SPECIFIC 2-HYDROXYACID DEHYDROGENASE FAMILY PROTEIN (AFU_ORTHOLOGUE AFUA_1G13630)"/>
    <property type="match status" value="1"/>
</dbReference>
<gene>
    <name evidence="7" type="ORF">HNP82_001329</name>
</gene>